<evidence type="ECO:0000256" key="2">
    <source>
        <dbReference type="SAM" id="Phobius"/>
    </source>
</evidence>
<dbReference type="AlphaFoldDB" id="A0A1C4V3M5"/>
<feature type="region of interest" description="Disordered" evidence="1">
    <location>
        <begin position="1"/>
        <end position="20"/>
    </location>
</feature>
<sequence>MSRVRRNTDEVKKAPGNRDVSPRGLALLVAAVLAGYVVMEYPKAATPALVAVAVLTVLNQLVRRDRDPDQE</sequence>
<keyword evidence="2" id="KW-0472">Membrane</keyword>
<evidence type="ECO:0000256" key="1">
    <source>
        <dbReference type="SAM" id="MobiDB-lite"/>
    </source>
</evidence>
<feature type="transmembrane region" description="Helical" evidence="2">
    <location>
        <begin position="20"/>
        <end position="38"/>
    </location>
</feature>
<feature type="compositionally biased region" description="Basic and acidic residues" evidence="1">
    <location>
        <begin position="1"/>
        <end position="13"/>
    </location>
</feature>
<name>A0A1C4V3M5_9ACTN</name>
<keyword evidence="2" id="KW-1133">Transmembrane helix</keyword>
<proteinExistence type="predicted"/>
<gene>
    <name evidence="3" type="ORF">GA0070561_1621</name>
</gene>
<evidence type="ECO:0000313" key="3">
    <source>
        <dbReference type="EMBL" id="SCE78441.1"/>
    </source>
</evidence>
<organism evidence="3 4">
    <name type="scientific">Micromonospora saelicesensis</name>
    <dbReference type="NCBI Taxonomy" id="285676"/>
    <lineage>
        <taxon>Bacteria</taxon>
        <taxon>Bacillati</taxon>
        <taxon>Actinomycetota</taxon>
        <taxon>Actinomycetes</taxon>
        <taxon>Micromonosporales</taxon>
        <taxon>Micromonosporaceae</taxon>
        <taxon>Micromonospora</taxon>
    </lineage>
</organism>
<dbReference type="Proteomes" id="UP000198864">
    <property type="component" value="Unassembled WGS sequence"/>
</dbReference>
<feature type="transmembrane region" description="Helical" evidence="2">
    <location>
        <begin position="44"/>
        <end position="62"/>
    </location>
</feature>
<protein>
    <submittedName>
        <fullName evidence="3">Uncharacterized protein</fullName>
    </submittedName>
</protein>
<dbReference type="RefSeq" id="WP_141710324.1">
    <property type="nucleotide sequence ID" value="NZ_FMCR01000001.1"/>
</dbReference>
<keyword evidence="2" id="KW-0812">Transmembrane</keyword>
<reference evidence="3 4" key="1">
    <citation type="submission" date="2016-06" db="EMBL/GenBank/DDBJ databases">
        <authorList>
            <person name="Kjaerup R.B."/>
            <person name="Dalgaard T.S."/>
            <person name="Juul-Madsen H.R."/>
        </authorList>
    </citation>
    <scope>NUCLEOTIDE SEQUENCE [LARGE SCALE GENOMIC DNA]</scope>
    <source>
        <strain evidence="3 4">DSM 44871</strain>
    </source>
</reference>
<evidence type="ECO:0000313" key="4">
    <source>
        <dbReference type="Proteomes" id="UP000198864"/>
    </source>
</evidence>
<accession>A0A1C4V3M5</accession>
<dbReference type="EMBL" id="FMCR01000001">
    <property type="protein sequence ID" value="SCE78441.1"/>
    <property type="molecule type" value="Genomic_DNA"/>
</dbReference>